<reference evidence="2" key="1">
    <citation type="journal article" date="2020" name="Stud. Mycol.">
        <title>101 Dothideomycetes genomes: a test case for predicting lifestyles and emergence of pathogens.</title>
        <authorList>
            <person name="Haridas S."/>
            <person name="Albert R."/>
            <person name="Binder M."/>
            <person name="Bloem J."/>
            <person name="Labutti K."/>
            <person name="Salamov A."/>
            <person name="Andreopoulos B."/>
            <person name="Baker S."/>
            <person name="Barry K."/>
            <person name="Bills G."/>
            <person name="Bluhm B."/>
            <person name="Cannon C."/>
            <person name="Castanera R."/>
            <person name="Culley D."/>
            <person name="Daum C."/>
            <person name="Ezra D."/>
            <person name="Gonzalez J."/>
            <person name="Henrissat B."/>
            <person name="Kuo A."/>
            <person name="Liang C."/>
            <person name="Lipzen A."/>
            <person name="Lutzoni F."/>
            <person name="Magnuson J."/>
            <person name="Mondo S."/>
            <person name="Nolan M."/>
            <person name="Ohm R."/>
            <person name="Pangilinan J."/>
            <person name="Park H.-J."/>
            <person name="Ramirez L."/>
            <person name="Alfaro M."/>
            <person name="Sun H."/>
            <person name="Tritt A."/>
            <person name="Yoshinaga Y."/>
            <person name="Zwiers L.-H."/>
            <person name="Turgeon B."/>
            <person name="Goodwin S."/>
            <person name="Spatafora J."/>
            <person name="Crous P."/>
            <person name="Grigoriev I."/>
        </authorList>
    </citation>
    <scope>NUCLEOTIDE SEQUENCE</scope>
    <source>
        <strain evidence="2">CBS 161.51</strain>
    </source>
</reference>
<dbReference type="OrthoDB" id="5397183at2759"/>
<dbReference type="Proteomes" id="UP000800038">
    <property type="component" value="Unassembled WGS sequence"/>
</dbReference>
<dbReference type="AlphaFoldDB" id="A0A6A5SGS3"/>
<feature type="compositionally biased region" description="Polar residues" evidence="1">
    <location>
        <begin position="12"/>
        <end position="24"/>
    </location>
</feature>
<evidence type="ECO:0000313" key="3">
    <source>
        <dbReference type="Proteomes" id="UP000800038"/>
    </source>
</evidence>
<name>A0A6A5SGS3_9PLEO</name>
<evidence type="ECO:0000313" key="2">
    <source>
        <dbReference type="EMBL" id="KAF1938950.1"/>
    </source>
</evidence>
<keyword evidence="3" id="KW-1185">Reference proteome</keyword>
<evidence type="ECO:0000256" key="1">
    <source>
        <dbReference type="SAM" id="MobiDB-lite"/>
    </source>
</evidence>
<sequence length="188" mass="21346">MLTSDIGDACVTNANNSGSPTKPSNYREDHGDVGSTKARKPIARRPFPNAVRDRSPIIGLSSSAFLRTCFRIGEAINQSCQASKSGKNVMIELYARVFESERTDTTQQFTFCDLFHVKPPYIKGIYGAAVWKTVQLFEYDSRRLLQQGRMCRCIGTMKREGKEWVMTVLNIWEATWEDMKWVEGIVSF</sequence>
<protein>
    <submittedName>
        <fullName evidence="2">Uncharacterized protein</fullName>
    </submittedName>
</protein>
<accession>A0A6A5SGS3</accession>
<gene>
    <name evidence="2" type="ORF">EJ02DRAFT_353415</name>
</gene>
<organism evidence="2 3">
    <name type="scientific">Clathrospora elynae</name>
    <dbReference type="NCBI Taxonomy" id="706981"/>
    <lineage>
        <taxon>Eukaryota</taxon>
        <taxon>Fungi</taxon>
        <taxon>Dikarya</taxon>
        <taxon>Ascomycota</taxon>
        <taxon>Pezizomycotina</taxon>
        <taxon>Dothideomycetes</taxon>
        <taxon>Pleosporomycetidae</taxon>
        <taxon>Pleosporales</taxon>
        <taxon>Diademaceae</taxon>
        <taxon>Clathrospora</taxon>
    </lineage>
</organism>
<feature type="region of interest" description="Disordered" evidence="1">
    <location>
        <begin position="1"/>
        <end position="39"/>
    </location>
</feature>
<proteinExistence type="predicted"/>
<dbReference type="EMBL" id="ML976092">
    <property type="protein sequence ID" value="KAF1938950.1"/>
    <property type="molecule type" value="Genomic_DNA"/>
</dbReference>